<comment type="similarity">
    <text evidence="9 10">Belongs to the arginase family.</text>
</comment>
<evidence type="ECO:0000256" key="9">
    <source>
        <dbReference type="PROSITE-ProRule" id="PRU00742"/>
    </source>
</evidence>
<sequence length="406" mass="42943">MASALVNIAPRATRIVAAGRSRSCFSAPSAAAVAAAVGARSYSASRSVSAVGDPGSGYRVHDPMIPTCDDEGNVLFHHTPDPKTVSIIGAPMTFGQPFVGTDHGPRLLREAGLLSDLSTLGWRVHDCSDLDFDLLSSGVPSLPSSGDAKRYADRARHSRIVGKGCQVLADRVEDELNKGRFPLILGGDHSVGLGSLSGILRVRPNVGVIWVDAHADLNTPSMSESGNMHGMPVGLLMAGLEDELDRATIPGLEWLSDGDVSPAPRLNPDSIVYVGLRDVDRAERSALRQLNIRTFTMHDIDCHGIGAVMSMALEHLLQSDPDRPLHLSYDIDAIDPVHAPATGTAVRGGLTYREAHYIAESVARSGALGSVEMVELNPTLSDGEGSRETVELGLGVLTSLFGKSII</sequence>
<dbReference type="GO" id="GO:0000050">
    <property type="term" value="P:urea cycle"/>
    <property type="evidence" value="ECO:0007669"/>
    <property type="project" value="UniProtKB-UniPathway"/>
</dbReference>
<dbReference type="EMBL" id="HBKQ01011536">
    <property type="protein sequence ID" value="CAE2219494.1"/>
    <property type="molecule type" value="Transcribed_RNA"/>
</dbReference>
<comment type="catalytic activity">
    <reaction evidence="8 11">
        <text>L-arginine + H2O = urea + L-ornithine</text>
        <dbReference type="Rhea" id="RHEA:20569"/>
        <dbReference type="ChEBI" id="CHEBI:15377"/>
        <dbReference type="ChEBI" id="CHEBI:16199"/>
        <dbReference type="ChEBI" id="CHEBI:32682"/>
        <dbReference type="ChEBI" id="CHEBI:46911"/>
        <dbReference type="EC" id="3.5.3.1"/>
    </reaction>
</comment>
<name>A0A7S4I5T2_9STRA</name>
<evidence type="ECO:0000313" key="12">
    <source>
        <dbReference type="EMBL" id="CAE2219494.1"/>
    </source>
</evidence>
<comment type="cofactor">
    <cofactor evidence="11">
        <name>Mn(2+)</name>
        <dbReference type="ChEBI" id="CHEBI:29035"/>
    </cofactor>
    <text evidence="11">Binds 2 manganese ions per subunit.</text>
</comment>
<evidence type="ECO:0000256" key="5">
    <source>
        <dbReference type="ARBA" id="ARBA00022723"/>
    </source>
</evidence>
<evidence type="ECO:0000256" key="4">
    <source>
        <dbReference type="ARBA" id="ARBA00022503"/>
    </source>
</evidence>
<organism evidence="12">
    <name type="scientific">Odontella aurita</name>
    <dbReference type="NCBI Taxonomy" id="265563"/>
    <lineage>
        <taxon>Eukaryota</taxon>
        <taxon>Sar</taxon>
        <taxon>Stramenopiles</taxon>
        <taxon>Ochrophyta</taxon>
        <taxon>Bacillariophyta</taxon>
        <taxon>Mediophyceae</taxon>
        <taxon>Biddulphiophycidae</taxon>
        <taxon>Eupodiscales</taxon>
        <taxon>Odontellaceae</taxon>
        <taxon>Odontella</taxon>
    </lineage>
</organism>
<evidence type="ECO:0000256" key="1">
    <source>
        <dbReference type="ARBA" id="ARBA00005098"/>
    </source>
</evidence>
<dbReference type="InterPro" id="IPR006035">
    <property type="entry name" value="Ureohydrolase"/>
</dbReference>
<keyword evidence="5 11" id="KW-0479">Metal-binding</keyword>
<proteinExistence type="inferred from homology"/>
<dbReference type="PANTHER" id="PTHR43782">
    <property type="entry name" value="ARGINASE"/>
    <property type="match status" value="1"/>
</dbReference>
<gene>
    <name evidence="12" type="ORF">OAUR00152_LOCUS7779</name>
</gene>
<dbReference type="GO" id="GO:0005634">
    <property type="term" value="C:nucleus"/>
    <property type="evidence" value="ECO:0007669"/>
    <property type="project" value="TreeGrafter"/>
</dbReference>
<protein>
    <recommendedName>
        <fullName evidence="3 11">Arginase</fullName>
        <ecNumber evidence="2 11">3.5.3.1</ecNumber>
    </recommendedName>
</protein>
<evidence type="ECO:0000256" key="6">
    <source>
        <dbReference type="ARBA" id="ARBA00022801"/>
    </source>
</evidence>
<dbReference type="NCBIfam" id="TIGR01229">
    <property type="entry name" value="rocF_arginase"/>
    <property type="match status" value="1"/>
</dbReference>
<evidence type="ECO:0000256" key="2">
    <source>
        <dbReference type="ARBA" id="ARBA00012168"/>
    </source>
</evidence>
<dbReference type="InterPro" id="IPR023696">
    <property type="entry name" value="Ureohydrolase_dom_sf"/>
</dbReference>
<evidence type="ECO:0000256" key="11">
    <source>
        <dbReference type="RuleBase" id="RU361159"/>
    </source>
</evidence>
<accession>A0A7S4I5T2</accession>
<dbReference type="PRINTS" id="PR00116">
    <property type="entry name" value="ARGINASE"/>
</dbReference>
<dbReference type="Gene3D" id="3.40.800.10">
    <property type="entry name" value="Ureohydrolase domain"/>
    <property type="match status" value="1"/>
</dbReference>
<keyword evidence="7 11" id="KW-0464">Manganese</keyword>
<evidence type="ECO:0000256" key="7">
    <source>
        <dbReference type="ARBA" id="ARBA00023211"/>
    </source>
</evidence>
<dbReference type="GO" id="GO:0030145">
    <property type="term" value="F:manganese ion binding"/>
    <property type="evidence" value="ECO:0007669"/>
    <property type="project" value="TreeGrafter"/>
</dbReference>
<dbReference type="GO" id="GO:0006525">
    <property type="term" value="P:arginine metabolic process"/>
    <property type="evidence" value="ECO:0007669"/>
    <property type="project" value="UniProtKB-KW"/>
</dbReference>
<comment type="pathway">
    <text evidence="1">Nitrogen metabolism; urea cycle; L-ornithine and urea from L-arginine: step 1/1.</text>
</comment>
<dbReference type="GO" id="GO:0005829">
    <property type="term" value="C:cytosol"/>
    <property type="evidence" value="ECO:0007669"/>
    <property type="project" value="TreeGrafter"/>
</dbReference>
<dbReference type="FunFam" id="3.40.800.10:FF:000012">
    <property type="entry name" value="Arginase"/>
    <property type="match status" value="1"/>
</dbReference>
<dbReference type="SUPFAM" id="SSF52768">
    <property type="entry name" value="Arginase/deacetylase"/>
    <property type="match status" value="1"/>
</dbReference>
<keyword evidence="4 11" id="KW-0056">Arginine metabolism</keyword>
<dbReference type="UniPathway" id="UPA00158">
    <property type="reaction ID" value="UER00270"/>
</dbReference>
<dbReference type="InterPro" id="IPR014033">
    <property type="entry name" value="Arginase"/>
</dbReference>
<dbReference type="CDD" id="cd09989">
    <property type="entry name" value="Arginase"/>
    <property type="match status" value="1"/>
</dbReference>
<dbReference type="EC" id="3.5.3.1" evidence="2 11"/>
<evidence type="ECO:0000256" key="8">
    <source>
        <dbReference type="ARBA" id="ARBA00047391"/>
    </source>
</evidence>
<reference evidence="12" key="1">
    <citation type="submission" date="2021-01" db="EMBL/GenBank/DDBJ databases">
        <authorList>
            <person name="Corre E."/>
            <person name="Pelletier E."/>
            <person name="Niang G."/>
            <person name="Scheremetjew M."/>
            <person name="Finn R."/>
            <person name="Kale V."/>
            <person name="Holt S."/>
            <person name="Cochrane G."/>
            <person name="Meng A."/>
            <person name="Brown T."/>
            <person name="Cohen L."/>
        </authorList>
    </citation>
    <scope>NUCLEOTIDE SEQUENCE</scope>
    <source>
        <strain evidence="12">Isolate 1302-5</strain>
    </source>
</reference>
<dbReference type="PROSITE" id="PS51409">
    <property type="entry name" value="ARGINASE_2"/>
    <property type="match status" value="1"/>
</dbReference>
<evidence type="ECO:0000256" key="10">
    <source>
        <dbReference type="RuleBase" id="RU003684"/>
    </source>
</evidence>
<keyword evidence="6 10" id="KW-0378">Hydrolase</keyword>
<evidence type="ECO:0000256" key="3">
    <source>
        <dbReference type="ARBA" id="ARBA00018123"/>
    </source>
</evidence>
<dbReference type="PANTHER" id="PTHR43782:SF3">
    <property type="entry name" value="ARGINASE"/>
    <property type="match status" value="1"/>
</dbReference>
<dbReference type="InterPro" id="IPR020855">
    <property type="entry name" value="Ureohydrolase_Mn_BS"/>
</dbReference>
<dbReference type="GO" id="GO:0004053">
    <property type="term" value="F:arginase activity"/>
    <property type="evidence" value="ECO:0007669"/>
    <property type="project" value="UniProtKB-EC"/>
</dbReference>
<dbReference type="Pfam" id="PF00491">
    <property type="entry name" value="Arginase"/>
    <property type="match status" value="1"/>
</dbReference>
<dbReference type="PROSITE" id="PS01053">
    <property type="entry name" value="ARGINASE_1"/>
    <property type="match status" value="1"/>
</dbReference>
<dbReference type="AlphaFoldDB" id="A0A7S4I5T2"/>